<dbReference type="EMBL" id="CP003169">
    <property type="protein sequence ID" value="AEV73641.1"/>
    <property type="molecule type" value="Genomic_DNA"/>
</dbReference>
<keyword evidence="6" id="KW-1185">Reference proteome</keyword>
<reference evidence="5 6" key="1">
    <citation type="submission" date="2011-12" db="EMBL/GenBank/DDBJ databases">
        <title>Complete sequence of Mycobacterium rhodesiae NBB3.</title>
        <authorList>
            <consortium name="US DOE Joint Genome Institute"/>
            <person name="Lucas S."/>
            <person name="Han J."/>
            <person name="Lapidus A."/>
            <person name="Cheng J.-F."/>
            <person name="Goodwin L."/>
            <person name="Pitluck S."/>
            <person name="Peters L."/>
            <person name="Mikhailova N."/>
            <person name="Gu W."/>
            <person name="Detter J.C."/>
            <person name="Han C."/>
            <person name="Tapia R."/>
            <person name="Land M."/>
            <person name="Hauser L."/>
            <person name="Kyrpides N."/>
            <person name="Ivanova N."/>
            <person name="Pagani I."/>
            <person name="Mattes T."/>
            <person name="Holmes A."/>
            <person name="Rutledge P."/>
            <person name="Paulsen I."/>
            <person name="Coleman N."/>
            <person name="Woyke T."/>
        </authorList>
    </citation>
    <scope>NUCLEOTIDE SEQUENCE [LARGE SCALE GENOMIC DNA]</scope>
    <source>
        <strain evidence="5 6">NBB3</strain>
    </source>
</reference>
<dbReference type="STRING" id="710685.MycrhN_3106"/>
<dbReference type="Proteomes" id="UP000005442">
    <property type="component" value="Chromosome"/>
</dbReference>
<keyword evidence="3" id="KW-0804">Transcription</keyword>
<gene>
    <name evidence="5" type="ordered locus">MycrhN_3106</name>
</gene>
<dbReference type="Gene3D" id="1.10.10.10">
    <property type="entry name" value="Winged helix-like DNA-binding domain superfamily/Winged helix DNA-binding domain"/>
    <property type="match status" value="2"/>
</dbReference>
<evidence type="ECO:0000256" key="2">
    <source>
        <dbReference type="ARBA" id="ARBA00023125"/>
    </source>
</evidence>
<dbReference type="AlphaFoldDB" id="G8RLK9"/>
<organism evidence="5 6">
    <name type="scientific">Mycolicibacterium rhodesiae (strain NBB3)</name>
    <name type="common">Mycobacterium rhodesiae</name>
    <dbReference type="NCBI Taxonomy" id="710685"/>
    <lineage>
        <taxon>Bacteria</taxon>
        <taxon>Bacillati</taxon>
        <taxon>Actinomycetota</taxon>
        <taxon>Actinomycetes</taxon>
        <taxon>Mycobacteriales</taxon>
        <taxon>Mycobacteriaceae</taxon>
        <taxon>Mycolicibacterium</taxon>
    </lineage>
</organism>
<dbReference type="InterPro" id="IPR036388">
    <property type="entry name" value="WH-like_DNA-bd_sf"/>
</dbReference>
<dbReference type="Pfam" id="PF01638">
    <property type="entry name" value="HxlR"/>
    <property type="match status" value="2"/>
</dbReference>
<protein>
    <submittedName>
        <fullName evidence="5">Putative transcriptional regulator</fullName>
    </submittedName>
</protein>
<dbReference type="PANTHER" id="PTHR33204">
    <property type="entry name" value="TRANSCRIPTIONAL REGULATOR, MARR FAMILY"/>
    <property type="match status" value="1"/>
</dbReference>
<dbReference type="InterPro" id="IPR036390">
    <property type="entry name" value="WH_DNA-bd_sf"/>
</dbReference>
<dbReference type="KEGG" id="mrh:MycrhN_3106"/>
<dbReference type="PATRIC" id="fig|710685.3.peg.3110"/>
<sequence length="297" mass="32502">MADPAPNAVARMLGLLGDEWTLLVVQQGLLGATRYGDFRERLPISNSVLTARLRSLTDEGLLERHSYQSNPPRSEYVVTDRGRSLWPVLLSIWEWERHWVPDHSDPLPDMRHRACAGDFSPLATCASCGEVATDKDVVAQWGPSGSWSRSIPAAATRRRSGSDSAAGLFPQTMSIMGNRWGFALLVAAFVGMSRFTDFQSQLGAPPGSIADRLSILAANGVFETSDSRYRLTEKGRALFPVLVTALEWAQRWYTAPEGPAVELIHTTCGGPFRLVLTCDQCSEPLRGGDVSALQKSL</sequence>
<dbReference type="PANTHER" id="PTHR33204:SF18">
    <property type="entry name" value="TRANSCRIPTIONAL REGULATORY PROTEIN"/>
    <property type="match status" value="1"/>
</dbReference>
<dbReference type="InterPro" id="IPR002577">
    <property type="entry name" value="HTH_HxlR"/>
</dbReference>
<feature type="domain" description="HTH hxlR-type" evidence="4">
    <location>
        <begin position="5"/>
        <end position="104"/>
    </location>
</feature>
<feature type="domain" description="HTH hxlR-type" evidence="4">
    <location>
        <begin position="166"/>
        <end position="257"/>
    </location>
</feature>
<dbReference type="HOGENOM" id="CLU_068247_0_0_11"/>
<dbReference type="RefSeq" id="WP_014211401.1">
    <property type="nucleotide sequence ID" value="NC_016604.1"/>
</dbReference>
<proteinExistence type="predicted"/>
<evidence type="ECO:0000313" key="5">
    <source>
        <dbReference type="EMBL" id="AEV73641.1"/>
    </source>
</evidence>
<accession>G8RLK9</accession>
<keyword evidence="1" id="KW-0805">Transcription regulation</keyword>
<dbReference type="GO" id="GO:0003677">
    <property type="term" value="F:DNA binding"/>
    <property type="evidence" value="ECO:0007669"/>
    <property type="project" value="UniProtKB-KW"/>
</dbReference>
<evidence type="ECO:0000256" key="1">
    <source>
        <dbReference type="ARBA" id="ARBA00023015"/>
    </source>
</evidence>
<dbReference type="PROSITE" id="PS51118">
    <property type="entry name" value="HTH_HXLR"/>
    <property type="match status" value="2"/>
</dbReference>
<evidence type="ECO:0000256" key="3">
    <source>
        <dbReference type="ARBA" id="ARBA00023163"/>
    </source>
</evidence>
<dbReference type="SUPFAM" id="SSF46785">
    <property type="entry name" value="Winged helix' DNA-binding domain"/>
    <property type="match status" value="2"/>
</dbReference>
<dbReference type="eggNOG" id="COG1733">
    <property type="taxonomic scope" value="Bacteria"/>
</dbReference>
<evidence type="ECO:0000313" key="6">
    <source>
        <dbReference type="Proteomes" id="UP000005442"/>
    </source>
</evidence>
<keyword evidence="2" id="KW-0238">DNA-binding</keyword>
<evidence type="ECO:0000259" key="4">
    <source>
        <dbReference type="PROSITE" id="PS51118"/>
    </source>
</evidence>
<name>G8RLK9_MYCRN</name>